<sequence length="116" mass="13427">MMIVVIVINIVLSLLCLYAACQVWRLGQWLSSIANRLERVEPRIYKKLYSAPKAIVLGQVGIHGLREEYQQLQVQLHTLKQIFLLLGMLQKIGGFRWRFSNKPTSKNSLLPQKRSH</sequence>
<proteinExistence type="predicted"/>
<keyword evidence="2" id="KW-1185">Reference proteome</keyword>
<dbReference type="AlphaFoldDB" id="A0A1U7N6A3"/>
<accession>A0A1U7N6A3</accession>
<name>A0A1U7N6A3_9CYAN</name>
<reference evidence="1 2" key="1">
    <citation type="submission" date="2016-10" db="EMBL/GenBank/DDBJ databases">
        <title>Comparative genomics uncovers the prolific and rare metabolic potential of the cyanobacterial genus Moorea.</title>
        <authorList>
            <person name="Leao T."/>
            <person name="Castelao G."/>
            <person name="Korobeynikov A."/>
            <person name="Monroe E.A."/>
            <person name="Podell S."/>
            <person name="Glukhov E."/>
            <person name="Allen E."/>
            <person name="Gerwick W.H."/>
            <person name="Gerwick L."/>
        </authorList>
    </citation>
    <scope>NUCLEOTIDE SEQUENCE [LARGE SCALE GENOMIC DNA]</scope>
    <source>
        <strain evidence="1 2">PNG5-198</strain>
    </source>
</reference>
<gene>
    <name evidence="1" type="ORF">BJP37_23105</name>
</gene>
<protein>
    <submittedName>
        <fullName evidence="1">Uncharacterized protein</fullName>
    </submittedName>
</protein>
<evidence type="ECO:0000313" key="2">
    <source>
        <dbReference type="Proteomes" id="UP000186657"/>
    </source>
</evidence>
<comment type="caution">
    <text evidence="1">The sequence shown here is derived from an EMBL/GenBank/DDBJ whole genome shotgun (WGS) entry which is preliminary data.</text>
</comment>
<evidence type="ECO:0000313" key="1">
    <source>
        <dbReference type="EMBL" id="OLT61466.1"/>
    </source>
</evidence>
<dbReference type="EMBL" id="MKZS01000001">
    <property type="protein sequence ID" value="OLT61466.1"/>
    <property type="molecule type" value="Genomic_DNA"/>
</dbReference>
<organism evidence="1 2">
    <name type="scientific">Moorena bouillonii PNG</name>
    <dbReference type="NCBI Taxonomy" id="568701"/>
    <lineage>
        <taxon>Bacteria</taxon>
        <taxon>Bacillati</taxon>
        <taxon>Cyanobacteriota</taxon>
        <taxon>Cyanophyceae</taxon>
        <taxon>Coleofasciculales</taxon>
        <taxon>Coleofasciculaceae</taxon>
        <taxon>Moorena</taxon>
    </lineage>
</organism>
<dbReference type="Proteomes" id="UP000186657">
    <property type="component" value="Unassembled WGS sequence"/>
</dbReference>